<dbReference type="InterPro" id="IPR000086">
    <property type="entry name" value="NUDIX_hydrolase_dom"/>
</dbReference>
<protein>
    <submittedName>
        <fullName evidence="6">8-oxo-dGTP pyrophosphatase MutT, NUDIX family</fullName>
    </submittedName>
</protein>
<dbReference type="SUPFAM" id="SSF55811">
    <property type="entry name" value="Nudix"/>
    <property type="match status" value="1"/>
</dbReference>
<evidence type="ECO:0000256" key="3">
    <source>
        <dbReference type="ARBA" id="ARBA00022801"/>
    </source>
</evidence>
<reference evidence="6 7" key="1">
    <citation type="submission" date="2016-10" db="EMBL/GenBank/DDBJ databases">
        <authorList>
            <person name="de Groot N.N."/>
        </authorList>
    </citation>
    <scope>NUCLEOTIDE SEQUENCE [LARGE SCALE GENOMIC DNA]</scope>
    <source>
        <strain evidence="6 7">DSM 27375</strain>
    </source>
</reference>
<dbReference type="PROSITE" id="PS51462">
    <property type="entry name" value="NUDIX"/>
    <property type="match status" value="1"/>
</dbReference>
<dbReference type="GO" id="GO:1901907">
    <property type="term" value="P:diadenosine pentaphosphate catabolic process"/>
    <property type="evidence" value="ECO:0007669"/>
    <property type="project" value="TreeGrafter"/>
</dbReference>
<comment type="cofactor">
    <cofactor evidence="1">
        <name>Mg(2+)</name>
        <dbReference type="ChEBI" id="CHEBI:18420"/>
    </cofactor>
</comment>
<keyword evidence="3" id="KW-0378">Hydrolase</keyword>
<evidence type="ECO:0000313" key="6">
    <source>
        <dbReference type="EMBL" id="SDF77758.1"/>
    </source>
</evidence>
<dbReference type="Proteomes" id="UP000182284">
    <property type="component" value="Unassembled WGS sequence"/>
</dbReference>
<dbReference type="GO" id="GO:0000298">
    <property type="term" value="F:endopolyphosphatase activity"/>
    <property type="evidence" value="ECO:0007669"/>
    <property type="project" value="TreeGrafter"/>
</dbReference>
<name>A0A1G7NUJ0_9RHOB</name>
<evidence type="ECO:0000256" key="4">
    <source>
        <dbReference type="ARBA" id="ARBA00022842"/>
    </source>
</evidence>
<dbReference type="InterPro" id="IPR015797">
    <property type="entry name" value="NUDIX_hydrolase-like_dom_sf"/>
</dbReference>
<evidence type="ECO:0000256" key="1">
    <source>
        <dbReference type="ARBA" id="ARBA00001946"/>
    </source>
</evidence>
<proteinExistence type="predicted"/>
<dbReference type="InterPro" id="IPR047198">
    <property type="entry name" value="DDP-like_NUDIX"/>
</dbReference>
<keyword evidence="4" id="KW-0460">Magnesium</keyword>
<keyword evidence="2" id="KW-0479">Metal-binding</keyword>
<sequence length="152" mass="17098">MVMLFKSALIGVLDPLLRRPDRVQAAALCWRKGKKGKEVLLITSRDTGRWIIPKGWPIEGLDGADTAAQEAWEEAGVKPGKIKRQPLGLYHYVKRLSNGVPAPIEASVYPIEVARLANKFPECHERKRSWMSPEQAAMLVDEPELQDLLRAF</sequence>
<dbReference type="PANTHER" id="PTHR12629">
    <property type="entry name" value="DIPHOSPHOINOSITOL POLYPHOSPHATE PHOSPHOHYDROLASE"/>
    <property type="match status" value="1"/>
</dbReference>
<feature type="domain" description="Nudix hydrolase" evidence="5">
    <location>
        <begin position="20"/>
        <end position="152"/>
    </location>
</feature>
<dbReference type="PANTHER" id="PTHR12629:SF0">
    <property type="entry name" value="DIPHOSPHOINOSITOL-POLYPHOSPHATE DIPHOSPHATASE"/>
    <property type="match status" value="1"/>
</dbReference>
<organism evidence="6 7">
    <name type="scientific">Celeribacter baekdonensis</name>
    <dbReference type="NCBI Taxonomy" id="875171"/>
    <lineage>
        <taxon>Bacteria</taxon>
        <taxon>Pseudomonadati</taxon>
        <taxon>Pseudomonadota</taxon>
        <taxon>Alphaproteobacteria</taxon>
        <taxon>Rhodobacterales</taxon>
        <taxon>Roseobacteraceae</taxon>
        <taxon>Celeribacter</taxon>
    </lineage>
</organism>
<dbReference type="GO" id="GO:1901909">
    <property type="term" value="P:diadenosine hexaphosphate catabolic process"/>
    <property type="evidence" value="ECO:0007669"/>
    <property type="project" value="TreeGrafter"/>
</dbReference>
<evidence type="ECO:0000259" key="5">
    <source>
        <dbReference type="PROSITE" id="PS51462"/>
    </source>
</evidence>
<evidence type="ECO:0000256" key="2">
    <source>
        <dbReference type="ARBA" id="ARBA00022723"/>
    </source>
</evidence>
<dbReference type="GO" id="GO:0034432">
    <property type="term" value="F:bis(5'-adenosyl)-pentaphosphatase activity"/>
    <property type="evidence" value="ECO:0007669"/>
    <property type="project" value="TreeGrafter"/>
</dbReference>
<dbReference type="Gene3D" id="3.90.79.10">
    <property type="entry name" value="Nucleoside Triphosphate Pyrophosphohydrolase"/>
    <property type="match status" value="1"/>
</dbReference>
<dbReference type="AlphaFoldDB" id="A0A1G7NUJ0"/>
<dbReference type="GO" id="GO:0046872">
    <property type="term" value="F:metal ion binding"/>
    <property type="evidence" value="ECO:0007669"/>
    <property type="project" value="UniProtKB-KW"/>
</dbReference>
<dbReference type="RefSeq" id="WP_074645660.1">
    <property type="nucleotide sequence ID" value="NZ_FNBL01000007.1"/>
</dbReference>
<gene>
    <name evidence="6" type="ORF">SAMN04488117_107105</name>
</gene>
<dbReference type="GO" id="GO:0071543">
    <property type="term" value="P:diphosphoinositol polyphosphate metabolic process"/>
    <property type="evidence" value="ECO:0007669"/>
    <property type="project" value="TreeGrafter"/>
</dbReference>
<accession>A0A1G7NUJ0</accession>
<dbReference type="GO" id="GO:0034431">
    <property type="term" value="F:bis(5'-adenosyl)-hexaphosphatase activity"/>
    <property type="evidence" value="ECO:0007669"/>
    <property type="project" value="TreeGrafter"/>
</dbReference>
<dbReference type="CDD" id="cd04666">
    <property type="entry name" value="NUDIX_DIPP2_like_Nudt4"/>
    <property type="match status" value="1"/>
</dbReference>
<dbReference type="GO" id="GO:1901911">
    <property type="term" value="P:adenosine 5'-(hexahydrogen pentaphosphate) catabolic process"/>
    <property type="evidence" value="ECO:0007669"/>
    <property type="project" value="TreeGrafter"/>
</dbReference>
<dbReference type="Pfam" id="PF00293">
    <property type="entry name" value="NUDIX"/>
    <property type="match status" value="1"/>
</dbReference>
<evidence type="ECO:0000313" key="7">
    <source>
        <dbReference type="Proteomes" id="UP000182284"/>
    </source>
</evidence>
<dbReference type="GO" id="GO:0008486">
    <property type="term" value="F:diphosphoinositol-polyphosphate diphosphatase activity"/>
    <property type="evidence" value="ECO:0007669"/>
    <property type="project" value="TreeGrafter"/>
</dbReference>
<dbReference type="EMBL" id="FNBL01000007">
    <property type="protein sequence ID" value="SDF77758.1"/>
    <property type="molecule type" value="Genomic_DNA"/>
</dbReference>
<dbReference type="GO" id="GO:0005737">
    <property type="term" value="C:cytoplasm"/>
    <property type="evidence" value="ECO:0007669"/>
    <property type="project" value="TreeGrafter"/>
</dbReference>
<dbReference type="OrthoDB" id="7066910at2"/>